<dbReference type="Gene3D" id="3.10.580.10">
    <property type="entry name" value="CBS-domain"/>
    <property type="match status" value="1"/>
</dbReference>
<feature type="domain" description="CBS" evidence="3">
    <location>
        <begin position="73"/>
        <end position="131"/>
    </location>
</feature>
<dbReference type="RefSeq" id="WP_184831975.1">
    <property type="nucleotide sequence ID" value="NZ_JACHMN010000001.1"/>
</dbReference>
<reference evidence="4 5" key="1">
    <citation type="submission" date="2020-08" db="EMBL/GenBank/DDBJ databases">
        <title>Sequencing the genomes of 1000 actinobacteria strains.</title>
        <authorList>
            <person name="Klenk H.-P."/>
        </authorList>
    </citation>
    <scope>NUCLEOTIDE SEQUENCE [LARGE SCALE GENOMIC DNA]</scope>
    <source>
        <strain evidence="4 5">DSM 45362</strain>
    </source>
</reference>
<feature type="domain" description="CBS" evidence="3">
    <location>
        <begin position="8"/>
        <end position="65"/>
    </location>
</feature>
<gene>
    <name evidence="4" type="ORF">F4553_000734</name>
</gene>
<dbReference type="Pfam" id="PF00571">
    <property type="entry name" value="CBS"/>
    <property type="match status" value="2"/>
</dbReference>
<dbReference type="PROSITE" id="PS51371">
    <property type="entry name" value="CBS"/>
    <property type="match status" value="2"/>
</dbReference>
<evidence type="ECO:0000256" key="1">
    <source>
        <dbReference type="ARBA" id="ARBA00023122"/>
    </source>
</evidence>
<dbReference type="SMART" id="SM00116">
    <property type="entry name" value="CBS"/>
    <property type="match status" value="2"/>
</dbReference>
<dbReference type="Proteomes" id="UP000587527">
    <property type="component" value="Unassembled WGS sequence"/>
</dbReference>
<comment type="caution">
    <text evidence="4">The sequence shown here is derived from an EMBL/GenBank/DDBJ whole genome shotgun (WGS) entry which is preliminary data.</text>
</comment>
<protein>
    <submittedName>
        <fullName evidence="4">CBS domain-containing protein</fullName>
    </submittedName>
</protein>
<evidence type="ECO:0000313" key="5">
    <source>
        <dbReference type="Proteomes" id="UP000587527"/>
    </source>
</evidence>
<dbReference type="InterPro" id="IPR000644">
    <property type="entry name" value="CBS_dom"/>
</dbReference>
<dbReference type="InterPro" id="IPR046342">
    <property type="entry name" value="CBS_dom_sf"/>
</dbReference>
<dbReference type="SUPFAM" id="SSF54631">
    <property type="entry name" value="CBS-domain pair"/>
    <property type="match status" value="1"/>
</dbReference>
<dbReference type="AlphaFoldDB" id="A0A841BIB4"/>
<evidence type="ECO:0000259" key="3">
    <source>
        <dbReference type="PROSITE" id="PS51371"/>
    </source>
</evidence>
<dbReference type="PANTHER" id="PTHR43080">
    <property type="entry name" value="CBS DOMAIN-CONTAINING PROTEIN CBSX3, MITOCHONDRIAL"/>
    <property type="match status" value="1"/>
</dbReference>
<accession>A0A841BIB4</accession>
<keyword evidence="1 2" id="KW-0129">CBS domain</keyword>
<evidence type="ECO:0000256" key="2">
    <source>
        <dbReference type="PROSITE-ProRule" id="PRU00703"/>
    </source>
</evidence>
<dbReference type="InterPro" id="IPR051257">
    <property type="entry name" value="Diverse_CBS-Domain"/>
</dbReference>
<name>A0A841BIB4_9ACTN</name>
<dbReference type="PANTHER" id="PTHR43080:SF2">
    <property type="entry name" value="CBS DOMAIN-CONTAINING PROTEIN"/>
    <property type="match status" value="1"/>
</dbReference>
<proteinExistence type="predicted"/>
<keyword evidence="5" id="KW-1185">Reference proteome</keyword>
<organism evidence="4 5">
    <name type="scientific">Allocatelliglobosispora scoriae</name>
    <dbReference type="NCBI Taxonomy" id="643052"/>
    <lineage>
        <taxon>Bacteria</taxon>
        <taxon>Bacillati</taxon>
        <taxon>Actinomycetota</taxon>
        <taxon>Actinomycetes</taxon>
        <taxon>Micromonosporales</taxon>
        <taxon>Micromonosporaceae</taxon>
        <taxon>Allocatelliglobosispora</taxon>
    </lineage>
</organism>
<sequence length="137" mass="14242">MTSARDIMTPDVTCVGVSETVLEAARKMADLGVGSLPICGNDQRLKGMLTDRDIVVKVLAEGRDPATVTAGELAQGEAVTIGADDTASEILQTMADHQVRRLPVIDGHTLVGIVAVADIARALPDRPVGDLIDAISA</sequence>
<dbReference type="EMBL" id="JACHMN010000001">
    <property type="protein sequence ID" value="MBB5867355.1"/>
    <property type="molecule type" value="Genomic_DNA"/>
</dbReference>
<evidence type="ECO:0000313" key="4">
    <source>
        <dbReference type="EMBL" id="MBB5867355.1"/>
    </source>
</evidence>
<dbReference type="CDD" id="cd04622">
    <property type="entry name" value="CBS_pair_HRP1_like"/>
    <property type="match status" value="1"/>
</dbReference>